<protein>
    <submittedName>
        <fullName evidence="2">Uncharacterized protein</fullName>
    </submittedName>
</protein>
<proteinExistence type="predicted"/>
<sequence>MSSSSPVPSHGGTHNQAGNRPIPSQRPSLTIDTGSGASLHGNAAATGAGSAVNPRTPIGRARTRIVFSSRRRSIVQKIAGGISDMALEEIWDLQKLLREMGPAYLYNDCIPADLYITAVPLPSATSTTPCYQEARSVFRSEPRPANESEDSPASGSKGSPSSQSEDDSYSKFEPDSFFESEYGSHYDADDYIRSNFYMNARIHPADGSPDKYFSRNFNMGEVYALIPRARRLPAYSAPDPSALTYEAATERHARGLETFGLLNYYLPFGPSGPTLPLAYRKANLPRRHQPESPTEGGASRIRMKSYIGYDRRNSTNPLQMMRMSVSASSAVKFPSGDSISTDVPFHLEYARAYLPLIASLMLSGSVSEQDRVEIELPHPEAWADTVSHVYTGRPEMNWKIYENSRYLGGRMRAPQGSRAEK</sequence>
<organism evidence="2 3">
    <name type="scientific">Ceratocystis fimbriata f. sp. platani</name>
    <dbReference type="NCBI Taxonomy" id="88771"/>
    <lineage>
        <taxon>Eukaryota</taxon>
        <taxon>Fungi</taxon>
        <taxon>Dikarya</taxon>
        <taxon>Ascomycota</taxon>
        <taxon>Pezizomycotina</taxon>
        <taxon>Sordariomycetes</taxon>
        <taxon>Hypocreomycetidae</taxon>
        <taxon>Microascales</taxon>
        <taxon>Ceratocystidaceae</taxon>
        <taxon>Ceratocystis</taxon>
    </lineage>
</organism>
<dbReference type="EMBL" id="LBBL01000206">
    <property type="protein sequence ID" value="KKF93803.1"/>
    <property type="molecule type" value="Genomic_DNA"/>
</dbReference>
<feature type="region of interest" description="Disordered" evidence="1">
    <location>
        <begin position="1"/>
        <end position="56"/>
    </location>
</feature>
<gene>
    <name evidence="2" type="ORF">CFO_g3835</name>
</gene>
<keyword evidence="3" id="KW-1185">Reference proteome</keyword>
<evidence type="ECO:0000313" key="2">
    <source>
        <dbReference type="EMBL" id="KKF93803.1"/>
    </source>
</evidence>
<feature type="compositionally biased region" description="Polar residues" evidence="1">
    <location>
        <begin position="1"/>
        <end position="18"/>
    </location>
</feature>
<dbReference type="Proteomes" id="UP000034841">
    <property type="component" value="Unassembled WGS sequence"/>
</dbReference>
<reference evidence="2 3" key="1">
    <citation type="submission" date="2015-04" db="EMBL/GenBank/DDBJ databases">
        <title>Genome sequence of Ceratocystis platani, a major pathogen of plane trees.</title>
        <authorList>
            <person name="Belbahri L."/>
        </authorList>
    </citation>
    <scope>NUCLEOTIDE SEQUENCE [LARGE SCALE GENOMIC DNA]</scope>
    <source>
        <strain evidence="2 3">CFO</strain>
    </source>
</reference>
<feature type="compositionally biased region" description="Low complexity" evidence="1">
    <location>
        <begin position="151"/>
        <end position="163"/>
    </location>
</feature>
<evidence type="ECO:0000313" key="3">
    <source>
        <dbReference type="Proteomes" id="UP000034841"/>
    </source>
</evidence>
<dbReference type="OrthoDB" id="3492129at2759"/>
<accession>A0A0F8BMS6</accession>
<feature type="compositionally biased region" description="Polar residues" evidence="1">
    <location>
        <begin position="25"/>
        <end position="36"/>
    </location>
</feature>
<feature type="compositionally biased region" description="Basic and acidic residues" evidence="1">
    <location>
        <begin position="136"/>
        <end position="146"/>
    </location>
</feature>
<dbReference type="AlphaFoldDB" id="A0A0F8BMS6"/>
<name>A0A0F8BMS6_CERFI</name>
<feature type="region of interest" description="Disordered" evidence="1">
    <location>
        <begin position="133"/>
        <end position="171"/>
    </location>
</feature>
<evidence type="ECO:0000256" key="1">
    <source>
        <dbReference type="SAM" id="MobiDB-lite"/>
    </source>
</evidence>
<comment type="caution">
    <text evidence="2">The sequence shown here is derived from an EMBL/GenBank/DDBJ whole genome shotgun (WGS) entry which is preliminary data.</text>
</comment>